<sequence length="165" mass="18634">MMWHLGGKHYEFRMAVPINTPWLDAVAKHRKAPFLRPQDQTELWPEIPDMPATLSDSEIGDQGTGKSPRTALQSPANLDTLQVGGMASVDPGARTLAVVYLPHLRSFVHFGVGLAQYAMDQWERVTRLPDHAGDIKSQLTLLHLERKKVVCEKLRIDTDEWLCRV</sequence>
<dbReference type="AlphaFoldDB" id="A0A1Y2HL79"/>
<comment type="caution">
    <text evidence="2">The sequence shown here is derived from an EMBL/GenBank/DDBJ whole genome shotgun (WGS) entry which is preliminary data.</text>
</comment>
<protein>
    <submittedName>
        <fullName evidence="2">Uncharacterized protein</fullName>
    </submittedName>
</protein>
<evidence type="ECO:0000256" key="1">
    <source>
        <dbReference type="SAM" id="MobiDB-lite"/>
    </source>
</evidence>
<feature type="region of interest" description="Disordered" evidence="1">
    <location>
        <begin position="53"/>
        <end position="72"/>
    </location>
</feature>
<evidence type="ECO:0000313" key="2">
    <source>
        <dbReference type="EMBL" id="ORZ35326.1"/>
    </source>
</evidence>
<proteinExistence type="predicted"/>
<gene>
    <name evidence="2" type="ORF">BCR44DRAFT_330591</name>
</gene>
<reference evidence="2 3" key="1">
    <citation type="submission" date="2016-07" db="EMBL/GenBank/DDBJ databases">
        <title>Pervasive Adenine N6-methylation of Active Genes in Fungi.</title>
        <authorList>
            <consortium name="DOE Joint Genome Institute"/>
            <person name="Mondo S.J."/>
            <person name="Dannebaum R.O."/>
            <person name="Kuo R.C."/>
            <person name="Labutti K."/>
            <person name="Haridas S."/>
            <person name="Kuo A."/>
            <person name="Salamov A."/>
            <person name="Ahrendt S.R."/>
            <person name="Lipzen A."/>
            <person name="Sullivan W."/>
            <person name="Andreopoulos W.B."/>
            <person name="Clum A."/>
            <person name="Lindquist E."/>
            <person name="Daum C."/>
            <person name="Ramamoorthy G.K."/>
            <person name="Gryganskyi A."/>
            <person name="Culley D."/>
            <person name="Magnuson J.K."/>
            <person name="James T.Y."/>
            <person name="O'Malley M.A."/>
            <person name="Stajich J.E."/>
            <person name="Spatafora J.W."/>
            <person name="Visel A."/>
            <person name="Grigoriev I.V."/>
        </authorList>
    </citation>
    <scope>NUCLEOTIDE SEQUENCE [LARGE SCALE GENOMIC DNA]</scope>
    <source>
        <strain evidence="2 3">PL171</strain>
    </source>
</reference>
<evidence type="ECO:0000313" key="3">
    <source>
        <dbReference type="Proteomes" id="UP000193411"/>
    </source>
</evidence>
<organism evidence="2 3">
    <name type="scientific">Catenaria anguillulae PL171</name>
    <dbReference type="NCBI Taxonomy" id="765915"/>
    <lineage>
        <taxon>Eukaryota</taxon>
        <taxon>Fungi</taxon>
        <taxon>Fungi incertae sedis</taxon>
        <taxon>Blastocladiomycota</taxon>
        <taxon>Blastocladiomycetes</taxon>
        <taxon>Blastocladiales</taxon>
        <taxon>Catenariaceae</taxon>
        <taxon>Catenaria</taxon>
    </lineage>
</organism>
<name>A0A1Y2HL79_9FUNG</name>
<keyword evidence="3" id="KW-1185">Reference proteome</keyword>
<dbReference type="EMBL" id="MCFL01000023">
    <property type="protein sequence ID" value="ORZ35326.1"/>
    <property type="molecule type" value="Genomic_DNA"/>
</dbReference>
<dbReference type="Proteomes" id="UP000193411">
    <property type="component" value="Unassembled WGS sequence"/>
</dbReference>
<accession>A0A1Y2HL79</accession>